<evidence type="ECO:0000313" key="6">
    <source>
        <dbReference type="EMBL" id="AZK90483.1"/>
    </source>
</evidence>
<name>A0A3S8S9E4_LACHE</name>
<dbReference type="EMBL" id="CP019581">
    <property type="protein sequence ID" value="AZK90483.1"/>
    <property type="molecule type" value="Genomic_DNA"/>
</dbReference>
<feature type="domain" description="LysR substrate-binding" evidence="5">
    <location>
        <begin position="3"/>
        <end position="166"/>
    </location>
</feature>
<keyword evidence="2" id="KW-0805">Transcription regulation</keyword>
<dbReference type="GO" id="GO:0032993">
    <property type="term" value="C:protein-DNA complex"/>
    <property type="evidence" value="ECO:0007669"/>
    <property type="project" value="TreeGrafter"/>
</dbReference>
<keyword evidence="3" id="KW-0238">DNA-binding</keyword>
<dbReference type="SUPFAM" id="SSF53850">
    <property type="entry name" value="Periplasmic binding protein-like II"/>
    <property type="match status" value="1"/>
</dbReference>
<reference evidence="6 7" key="1">
    <citation type="submission" date="2017-02" db="EMBL/GenBank/DDBJ databases">
        <title>Complete genome sequence of Lactobacillus helveticus.</title>
        <authorList>
            <person name="Kim J.F."/>
            <person name="Chung Y."/>
            <person name="Kwak M."/>
        </authorList>
    </citation>
    <scope>NUCLEOTIDE SEQUENCE [LARGE SCALE GENOMIC DNA]</scope>
    <source>
        <strain evidence="6 7">LH5</strain>
    </source>
</reference>
<evidence type="ECO:0000256" key="2">
    <source>
        <dbReference type="ARBA" id="ARBA00023015"/>
    </source>
</evidence>
<dbReference type="CDD" id="cd05466">
    <property type="entry name" value="PBP2_LTTR_substrate"/>
    <property type="match status" value="1"/>
</dbReference>
<dbReference type="GO" id="GO:0003700">
    <property type="term" value="F:DNA-binding transcription factor activity"/>
    <property type="evidence" value="ECO:0007669"/>
    <property type="project" value="TreeGrafter"/>
</dbReference>
<dbReference type="InterPro" id="IPR005119">
    <property type="entry name" value="LysR_subst-bd"/>
</dbReference>
<proteinExistence type="inferred from homology"/>
<dbReference type="Proteomes" id="UP000267945">
    <property type="component" value="Chromosome"/>
</dbReference>
<dbReference type="Gene3D" id="3.40.190.10">
    <property type="entry name" value="Periplasmic binding protein-like II"/>
    <property type="match status" value="2"/>
</dbReference>
<evidence type="ECO:0000256" key="3">
    <source>
        <dbReference type="ARBA" id="ARBA00023125"/>
    </source>
</evidence>
<comment type="similarity">
    <text evidence="1">Belongs to the LysR transcriptional regulatory family.</text>
</comment>
<organism evidence="6 7">
    <name type="scientific">Lactobacillus helveticus</name>
    <name type="common">Lactobacillus suntoryeus</name>
    <dbReference type="NCBI Taxonomy" id="1587"/>
    <lineage>
        <taxon>Bacteria</taxon>
        <taxon>Bacillati</taxon>
        <taxon>Bacillota</taxon>
        <taxon>Bacilli</taxon>
        <taxon>Lactobacillales</taxon>
        <taxon>Lactobacillaceae</taxon>
        <taxon>Lactobacillus</taxon>
    </lineage>
</organism>
<dbReference type="AlphaFoldDB" id="A0A3S8S9E4"/>
<dbReference type="PANTHER" id="PTHR30346:SF0">
    <property type="entry name" value="HCA OPERON TRANSCRIPTIONAL ACTIVATOR HCAR"/>
    <property type="match status" value="1"/>
</dbReference>
<evidence type="ECO:0000256" key="4">
    <source>
        <dbReference type="ARBA" id="ARBA00023163"/>
    </source>
</evidence>
<evidence type="ECO:0000259" key="5">
    <source>
        <dbReference type="Pfam" id="PF03466"/>
    </source>
</evidence>
<gene>
    <name evidence="6" type="ORF">LH5_00222</name>
</gene>
<dbReference type="PANTHER" id="PTHR30346">
    <property type="entry name" value="TRANSCRIPTIONAL DUAL REGULATOR HCAR-RELATED"/>
    <property type="match status" value="1"/>
</dbReference>
<evidence type="ECO:0000256" key="1">
    <source>
        <dbReference type="ARBA" id="ARBA00009437"/>
    </source>
</evidence>
<keyword evidence="4" id="KW-0804">Transcription</keyword>
<sequence>MKKLRIAYFNQLGRRQLDRIVDQFKQKHSDVEIELIGMGHDEAFDKLAKNEVDLAISDLRDDQLDFKKEILGQEAVMAILQKGSYPSGVQMINKDDLADLTCFIVAIAKPEEEAAELHLFKDIYQIRSPFIASNSVEEAALLVASGSGYFLMNEATASLISNDTLQRLFLLSNGQQMWQKIAAFYTNEDAVIKDFILLAKKVY</sequence>
<dbReference type="Pfam" id="PF03466">
    <property type="entry name" value="LysR_substrate"/>
    <property type="match status" value="1"/>
</dbReference>
<dbReference type="RefSeq" id="WP_014918656.1">
    <property type="nucleotide sequence ID" value="NZ_CP019581.1"/>
</dbReference>
<accession>A0A3S8S9E4</accession>
<dbReference type="GeneID" id="99756402"/>
<evidence type="ECO:0000313" key="7">
    <source>
        <dbReference type="Proteomes" id="UP000267945"/>
    </source>
</evidence>
<dbReference type="GO" id="GO:0003677">
    <property type="term" value="F:DNA binding"/>
    <property type="evidence" value="ECO:0007669"/>
    <property type="project" value="UniProtKB-KW"/>
</dbReference>
<protein>
    <submittedName>
        <fullName evidence="6">LysR substrate binding domain protein</fullName>
    </submittedName>
</protein>